<evidence type="ECO:0000313" key="3">
    <source>
        <dbReference type="EMBL" id="MBD2318906.1"/>
    </source>
</evidence>
<accession>A0ABR8CF09</accession>
<reference evidence="3 4" key="1">
    <citation type="journal article" date="2020" name="ISME J.">
        <title>Comparative genomics reveals insights into cyanobacterial evolution and habitat adaptation.</title>
        <authorList>
            <person name="Chen M.Y."/>
            <person name="Teng W.K."/>
            <person name="Zhao L."/>
            <person name="Hu C.X."/>
            <person name="Zhou Y.K."/>
            <person name="Han B.P."/>
            <person name="Song L.R."/>
            <person name="Shu W.S."/>
        </authorList>
    </citation>
    <scope>NUCLEOTIDE SEQUENCE [LARGE SCALE GENOMIC DNA]</scope>
    <source>
        <strain evidence="3 4">FACHB-1050</strain>
    </source>
</reference>
<feature type="chain" id="PRO_5047484916" evidence="1">
    <location>
        <begin position="31"/>
        <end position="904"/>
    </location>
</feature>
<organism evidence="3 4">
    <name type="scientific">Phormidium tenue FACHB-1050</name>
    <dbReference type="NCBI Taxonomy" id="2692857"/>
    <lineage>
        <taxon>Bacteria</taxon>
        <taxon>Bacillati</taxon>
        <taxon>Cyanobacteriota</taxon>
        <taxon>Cyanophyceae</taxon>
        <taxon>Oscillatoriophycideae</taxon>
        <taxon>Oscillatoriales</taxon>
        <taxon>Oscillatoriaceae</taxon>
        <taxon>Phormidium</taxon>
    </lineage>
</organism>
<dbReference type="InterPro" id="IPR012334">
    <property type="entry name" value="Pectin_lyas_fold"/>
</dbReference>
<dbReference type="NCBIfam" id="TIGR01901">
    <property type="entry name" value="adhes_NPXG"/>
    <property type="match status" value="1"/>
</dbReference>
<dbReference type="InterPro" id="IPR008638">
    <property type="entry name" value="FhaB/CdiA-like_TPS"/>
</dbReference>
<dbReference type="SMART" id="SM00912">
    <property type="entry name" value="Haemagg_act"/>
    <property type="match status" value="1"/>
</dbReference>
<dbReference type="InterPro" id="IPR059226">
    <property type="entry name" value="Choice_anch_Q_dom"/>
</dbReference>
<dbReference type="InterPro" id="IPR011050">
    <property type="entry name" value="Pectin_lyase_fold/virulence"/>
</dbReference>
<gene>
    <name evidence="3" type="ORF">H6G05_18885</name>
</gene>
<dbReference type="EMBL" id="JACJQY010000037">
    <property type="protein sequence ID" value="MBD2318906.1"/>
    <property type="molecule type" value="Genomic_DNA"/>
</dbReference>
<evidence type="ECO:0000259" key="2">
    <source>
        <dbReference type="SMART" id="SM00912"/>
    </source>
</evidence>
<feature type="signal peptide" evidence="1">
    <location>
        <begin position="1"/>
        <end position="30"/>
    </location>
</feature>
<evidence type="ECO:0000313" key="4">
    <source>
        <dbReference type="Proteomes" id="UP000618445"/>
    </source>
</evidence>
<name>A0ABR8CF09_9CYAN</name>
<feature type="domain" description="Filamentous haemagglutinin FhaB/tRNA nuclease CdiA-like TPS" evidence="2">
    <location>
        <begin position="40"/>
        <end position="152"/>
    </location>
</feature>
<protein>
    <submittedName>
        <fullName evidence="3">Filamentous hemagglutinin N-terminal domain-containing protein</fullName>
    </submittedName>
</protein>
<proteinExistence type="predicted"/>
<sequence length="904" mass="90971">MKLVFECYKKTVAARCILQGIALLSIPFFADSLSAQPITTATDGTNTVVLQNGQRFDITGGTQAGENLFHSFQQFGLNQGQIANFLSQPNIQNILSRVVGGNPSVINGLIQLTGGNSNLYIMNPAGIIFGANASLNVPAAFTATTAPGIQVGNGWFGINTSANDLKNLTGSPSAFAFTNSIDSLSGTETGTERTGVILNQGNLSVPQGQSITLVGGIVVNTGTITTPNGKINIVAVPDGKYVRITPEGGILSLELPIAAQQELGANPPLTAVDLPKLLTGSGIITPTKAGDAIASGTLNVSGDQGGNIQVLGDRINLASANLNASGLNGGGTVLIGGNYKGTGTTPKAQTTTVDANSVINVDALMNGNGGLAIVWSDGRTIFDGTITAKGGTQIGNGGLIETSGKNDLVVGNTARVNTSAFQGETGTWLLDPTTITVVASGGIDATVAAANANPGASTINSATIVAALNGANVNLVASNAITVDAAIDTATPNFTGALILSAPTANLNAPITLRAGIPLTGTATTVNVGAGGRVQNGVDVAVAGATVNLAAATYTLANTVTIEKNLTLNGASLPSSTVSGNNAVRVFTIAGGSTVNMNNLTVINGNDPVLGGGILVTGGSTLNLSNSTFTGNNTAGLGGALRNELGNTINISNSTFFGNSAGLNGGALNNLGGTYTVNNSTFFGNSAGFGGAIYNSIGTMSIANSIIIGNNSANGQEINTGVGGGTLTFTGPNIVGVNGVSGISGTVGGVTPITPIGAASTVISTTLANNGGPTQTFALVSGSPAINAGSNAGVAATDQRGLPRIFGDRVDIGSFESQPTIIFPEVLRSTTENESIAEGGFAGVYPSREDVYGRIPRLNEQDLADFAEILCFDSSIVNLQNPSIPVCKEYRRCCTIDEIEKSWK</sequence>
<evidence type="ECO:0000256" key="1">
    <source>
        <dbReference type="SAM" id="SignalP"/>
    </source>
</evidence>
<dbReference type="RefSeq" id="WP_190580322.1">
    <property type="nucleotide sequence ID" value="NZ_CAWPQU010000031.1"/>
</dbReference>
<keyword evidence="4" id="KW-1185">Reference proteome</keyword>
<dbReference type="Pfam" id="PF05860">
    <property type="entry name" value="TPS"/>
    <property type="match status" value="1"/>
</dbReference>
<dbReference type="Proteomes" id="UP000618445">
    <property type="component" value="Unassembled WGS sequence"/>
</dbReference>
<comment type="caution">
    <text evidence="3">The sequence shown here is derived from an EMBL/GenBank/DDBJ whole genome shotgun (WGS) entry which is preliminary data.</text>
</comment>
<keyword evidence="1" id="KW-0732">Signal</keyword>
<dbReference type="SUPFAM" id="SSF51126">
    <property type="entry name" value="Pectin lyase-like"/>
    <property type="match status" value="2"/>
</dbReference>
<dbReference type="NCBIfam" id="NF041518">
    <property type="entry name" value="choice_anch_Q"/>
    <property type="match status" value="1"/>
</dbReference>
<dbReference type="Gene3D" id="2.160.20.10">
    <property type="entry name" value="Single-stranded right-handed beta-helix, Pectin lyase-like"/>
    <property type="match status" value="3"/>
</dbReference>